<dbReference type="InterPro" id="IPR007627">
    <property type="entry name" value="RNA_pol_sigma70_r2"/>
</dbReference>
<dbReference type="InterPro" id="IPR039425">
    <property type="entry name" value="RNA_pol_sigma-70-like"/>
</dbReference>
<dbReference type="PANTHER" id="PTHR43133">
    <property type="entry name" value="RNA POLYMERASE ECF-TYPE SIGMA FACTO"/>
    <property type="match status" value="1"/>
</dbReference>
<evidence type="ECO:0000259" key="7">
    <source>
        <dbReference type="Pfam" id="PF04542"/>
    </source>
</evidence>
<gene>
    <name evidence="9" type="ORF">EC501_07205</name>
</gene>
<feature type="domain" description="RNA polymerase sigma factor 70 region 4 type 2" evidence="8">
    <location>
        <begin position="113"/>
        <end position="163"/>
    </location>
</feature>
<dbReference type="GO" id="GO:0006352">
    <property type="term" value="P:DNA-templated transcription initiation"/>
    <property type="evidence" value="ECO:0007669"/>
    <property type="project" value="InterPro"/>
</dbReference>
<dbReference type="Pfam" id="PF08281">
    <property type="entry name" value="Sigma70_r4_2"/>
    <property type="match status" value="1"/>
</dbReference>
<name>A0A3M8HB40_9BACI</name>
<dbReference type="SUPFAM" id="SSF88659">
    <property type="entry name" value="Sigma3 and sigma4 domains of RNA polymerase sigma factors"/>
    <property type="match status" value="1"/>
</dbReference>
<dbReference type="Proteomes" id="UP000279909">
    <property type="component" value="Unassembled WGS sequence"/>
</dbReference>
<keyword evidence="5 6" id="KW-0804">Transcription</keyword>
<dbReference type="GO" id="GO:0003677">
    <property type="term" value="F:DNA binding"/>
    <property type="evidence" value="ECO:0007669"/>
    <property type="project" value="UniProtKB-KW"/>
</dbReference>
<proteinExistence type="inferred from homology"/>
<dbReference type="InterPro" id="IPR000838">
    <property type="entry name" value="RNA_pol_sigma70_ECF_CS"/>
</dbReference>
<dbReference type="SUPFAM" id="SSF88946">
    <property type="entry name" value="Sigma2 domain of RNA polymerase sigma factors"/>
    <property type="match status" value="1"/>
</dbReference>
<keyword evidence="2 6" id="KW-0805">Transcription regulation</keyword>
<sequence length="179" mass="21229">MVDLKNLESSIVNIYNNYYLDVFRFLVYFSGNQNDAEDLTQEVFIRVLKNLPHFKSGSNLKTWIFSIAKHVAVDHYRKKKFISIFKEGFFTQLESKDKRPDEEFEITEMEQFIHEAISKLKPNYRAVVILRGIHEFSIKETSEILRCSESKVKVDYHRALRELKRKLNFDAKEVLTNAK</sequence>
<dbReference type="Gene3D" id="1.10.10.10">
    <property type="entry name" value="Winged helix-like DNA-binding domain superfamily/Winged helix DNA-binding domain"/>
    <property type="match status" value="1"/>
</dbReference>
<feature type="domain" description="RNA polymerase sigma-70 region 2" evidence="7">
    <location>
        <begin position="15"/>
        <end position="80"/>
    </location>
</feature>
<reference evidence="9 10" key="1">
    <citation type="journal article" date="2014" name="Int. J. Syst. Evol. Microbiol.">
        <title>Lysinibacillus halotolerans sp. nov., isolated from saline-alkaline soil.</title>
        <authorList>
            <person name="Kong D."/>
            <person name="Wang Y."/>
            <person name="Zhao B."/>
            <person name="Li Y."/>
            <person name="Song J."/>
            <person name="Zhai Y."/>
            <person name="Zhang C."/>
            <person name="Wang H."/>
            <person name="Chen X."/>
            <person name="Zhao B."/>
            <person name="Ruan Z."/>
        </authorList>
    </citation>
    <scope>NUCLEOTIDE SEQUENCE [LARGE SCALE GENOMIC DNA]</scope>
    <source>
        <strain evidence="9 10">MCCC 1A12703</strain>
    </source>
</reference>
<protein>
    <recommendedName>
        <fullName evidence="6">RNA polymerase sigma factor</fullName>
    </recommendedName>
</protein>
<dbReference type="CDD" id="cd06171">
    <property type="entry name" value="Sigma70_r4"/>
    <property type="match status" value="1"/>
</dbReference>
<comment type="caution">
    <text evidence="9">The sequence shown here is derived from an EMBL/GenBank/DDBJ whole genome shotgun (WGS) entry which is preliminary data.</text>
</comment>
<keyword evidence="4 6" id="KW-0238">DNA-binding</keyword>
<dbReference type="PROSITE" id="PS01063">
    <property type="entry name" value="SIGMA70_ECF"/>
    <property type="match status" value="1"/>
</dbReference>
<evidence type="ECO:0000256" key="3">
    <source>
        <dbReference type="ARBA" id="ARBA00023082"/>
    </source>
</evidence>
<dbReference type="Gene3D" id="1.10.1740.10">
    <property type="match status" value="1"/>
</dbReference>
<dbReference type="NCBIfam" id="TIGR02937">
    <property type="entry name" value="sigma70-ECF"/>
    <property type="match status" value="1"/>
</dbReference>
<comment type="similarity">
    <text evidence="1 6">Belongs to the sigma-70 factor family. ECF subfamily.</text>
</comment>
<dbReference type="EMBL" id="RHLQ01000014">
    <property type="protein sequence ID" value="RNC99528.1"/>
    <property type="molecule type" value="Genomic_DNA"/>
</dbReference>
<evidence type="ECO:0000313" key="10">
    <source>
        <dbReference type="Proteomes" id="UP000279909"/>
    </source>
</evidence>
<dbReference type="InterPro" id="IPR013325">
    <property type="entry name" value="RNA_pol_sigma_r2"/>
</dbReference>
<evidence type="ECO:0000313" key="9">
    <source>
        <dbReference type="EMBL" id="RNC99528.1"/>
    </source>
</evidence>
<dbReference type="InterPro" id="IPR013249">
    <property type="entry name" value="RNA_pol_sigma70_r4_t2"/>
</dbReference>
<evidence type="ECO:0000256" key="5">
    <source>
        <dbReference type="ARBA" id="ARBA00023163"/>
    </source>
</evidence>
<accession>A0A3M8HB40</accession>
<dbReference type="AlphaFoldDB" id="A0A3M8HB40"/>
<evidence type="ECO:0000256" key="2">
    <source>
        <dbReference type="ARBA" id="ARBA00023015"/>
    </source>
</evidence>
<keyword evidence="3 6" id="KW-0731">Sigma factor</keyword>
<evidence type="ECO:0000256" key="4">
    <source>
        <dbReference type="ARBA" id="ARBA00023125"/>
    </source>
</evidence>
<dbReference type="InterPro" id="IPR013324">
    <property type="entry name" value="RNA_pol_sigma_r3/r4-like"/>
</dbReference>
<evidence type="ECO:0000259" key="8">
    <source>
        <dbReference type="Pfam" id="PF08281"/>
    </source>
</evidence>
<dbReference type="RefSeq" id="WP_122971627.1">
    <property type="nucleotide sequence ID" value="NZ_RHLQ01000014.1"/>
</dbReference>
<evidence type="ECO:0000256" key="6">
    <source>
        <dbReference type="RuleBase" id="RU000716"/>
    </source>
</evidence>
<dbReference type="PANTHER" id="PTHR43133:SF60">
    <property type="entry name" value="RNA POLYMERASE SIGMA FACTOR SIGV"/>
    <property type="match status" value="1"/>
</dbReference>
<organism evidence="9 10">
    <name type="scientific">Lysinibacillus halotolerans</name>
    <dbReference type="NCBI Taxonomy" id="1368476"/>
    <lineage>
        <taxon>Bacteria</taxon>
        <taxon>Bacillati</taxon>
        <taxon>Bacillota</taxon>
        <taxon>Bacilli</taxon>
        <taxon>Bacillales</taxon>
        <taxon>Bacillaceae</taxon>
        <taxon>Lysinibacillus</taxon>
    </lineage>
</organism>
<dbReference type="OrthoDB" id="2470848at2"/>
<dbReference type="GO" id="GO:0016987">
    <property type="term" value="F:sigma factor activity"/>
    <property type="evidence" value="ECO:0007669"/>
    <property type="project" value="UniProtKB-KW"/>
</dbReference>
<evidence type="ECO:0000256" key="1">
    <source>
        <dbReference type="ARBA" id="ARBA00010641"/>
    </source>
</evidence>
<keyword evidence="10" id="KW-1185">Reference proteome</keyword>
<dbReference type="InterPro" id="IPR036388">
    <property type="entry name" value="WH-like_DNA-bd_sf"/>
</dbReference>
<dbReference type="Pfam" id="PF04542">
    <property type="entry name" value="Sigma70_r2"/>
    <property type="match status" value="1"/>
</dbReference>
<dbReference type="GO" id="GO:0006950">
    <property type="term" value="P:response to stress"/>
    <property type="evidence" value="ECO:0007669"/>
    <property type="project" value="UniProtKB-ARBA"/>
</dbReference>
<dbReference type="InterPro" id="IPR014284">
    <property type="entry name" value="RNA_pol_sigma-70_dom"/>
</dbReference>